<evidence type="ECO:0000313" key="1">
    <source>
        <dbReference type="EMBL" id="JAE17899.1"/>
    </source>
</evidence>
<dbReference type="AlphaFoldDB" id="A0A0A9G343"/>
<proteinExistence type="predicted"/>
<sequence length="22" mass="2635">MSVVQWFQILISDCKTFCLFLL</sequence>
<accession>A0A0A9G343</accession>
<reference evidence="1" key="1">
    <citation type="submission" date="2014-09" db="EMBL/GenBank/DDBJ databases">
        <authorList>
            <person name="Magalhaes I.L.F."/>
            <person name="Oliveira U."/>
            <person name="Santos F.R."/>
            <person name="Vidigal T.H.D.A."/>
            <person name="Brescovit A.D."/>
            <person name="Santos A.J."/>
        </authorList>
    </citation>
    <scope>NUCLEOTIDE SEQUENCE</scope>
    <source>
        <tissue evidence="1">Shoot tissue taken approximately 20 cm above the soil surface</tissue>
    </source>
</reference>
<dbReference type="EMBL" id="GBRH01179997">
    <property type="protein sequence ID" value="JAE17899.1"/>
    <property type="molecule type" value="Transcribed_RNA"/>
</dbReference>
<protein>
    <submittedName>
        <fullName evidence="1">Uncharacterized protein</fullName>
    </submittedName>
</protein>
<organism evidence="1">
    <name type="scientific">Arundo donax</name>
    <name type="common">Giant reed</name>
    <name type="synonym">Donax arundinaceus</name>
    <dbReference type="NCBI Taxonomy" id="35708"/>
    <lineage>
        <taxon>Eukaryota</taxon>
        <taxon>Viridiplantae</taxon>
        <taxon>Streptophyta</taxon>
        <taxon>Embryophyta</taxon>
        <taxon>Tracheophyta</taxon>
        <taxon>Spermatophyta</taxon>
        <taxon>Magnoliopsida</taxon>
        <taxon>Liliopsida</taxon>
        <taxon>Poales</taxon>
        <taxon>Poaceae</taxon>
        <taxon>PACMAD clade</taxon>
        <taxon>Arundinoideae</taxon>
        <taxon>Arundineae</taxon>
        <taxon>Arundo</taxon>
    </lineage>
</organism>
<name>A0A0A9G343_ARUDO</name>
<reference evidence="1" key="2">
    <citation type="journal article" date="2015" name="Data Brief">
        <title>Shoot transcriptome of the giant reed, Arundo donax.</title>
        <authorList>
            <person name="Barrero R.A."/>
            <person name="Guerrero F.D."/>
            <person name="Moolhuijzen P."/>
            <person name="Goolsby J.A."/>
            <person name="Tidwell J."/>
            <person name="Bellgard S.E."/>
            <person name="Bellgard M.I."/>
        </authorList>
    </citation>
    <scope>NUCLEOTIDE SEQUENCE</scope>
    <source>
        <tissue evidence="1">Shoot tissue taken approximately 20 cm above the soil surface</tissue>
    </source>
</reference>